<dbReference type="Pfam" id="PF08240">
    <property type="entry name" value="ADH_N"/>
    <property type="match status" value="1"/>
</dbReference>
<evidence type="ECO:0000259" key="1">
    <source>
        <dbReference type="SMART" id="SM00829"/>
    </source>
</evidence>
<dbReference type="AlphaFoldDB" id="A0A5C8UQP1"/>
<dbReference type="Gene3D" id="3.90.180.10">
    <property type="entry name" value="Medium-chain alcohol dehydrogenases, catalytic domain"/>
    <property type="match status" value="1"/>
</dbReference>
<dbReference type="GO" id="GO:0016491">
    <property type="term" value="F:oxidoreductase activity"/>
    <property type="evidence" value="ECO:0007669"/>
    <property type="project" value="InterPro"/>
</dbReference>
<accession>A0A5C8UQP1</accession>
<dbReference type="SUPFAM" id="SSF50129">
    <property type="entry name" value="GroES-like"/>
    <property type="match status" value="1"/>
</dbReference>
<dbReference type="CDD" id="cd08267">
    <property type="entry name" value="MDR1"/>
    <property type="match status" value="1"/>
</dbReference>
<name>A0A5C8UQP1_9MICO</name>
<protein>
    <submittedName>
        <fullName evidence="2">NAD(P)-dependent alcohol dehydrogenase</fullName>
    </submittedName>
</protein>
<comment type="caution">
    <text evidence="2">The sequence shown here is derived from an EMBL/GenBank/DDBJ whole genome shotgun (WGS) entry which is preliminary data.</text>
</comment>
<dbReference type="InterPro" id="IPR036291">
    <property type="entry name" value="NAD(P)-bd_dom_sf"/>
</dbReference>
<dbReference type="EMBL" id="VRMG01000007">
    <property type="protein sequence ID" value="TXN30494.1"/>
    <property type="molecule type" value="Genomic_DNA"/>
</dbReference>
<dbReference type="PANTHER" id="PTHR44013:SF1">
    <property type="entry name" value="ZINC-TYPE ALCOHOL DEHYDROGENASE-LIKE PROTEIN C16A3.02C"/>
    <property type="match status" value="1"/>
</dbReference>
<dbReference type="InterPro" id="IPR011032">
    <property type="entry name" value="GroES-like_sf"/>
</dbReference>
<evidence type="ECO:0000313" key="2">
    <source>
        <dbReference type="EMBL" id="TXN30494.1"/>
    </source>
</evidence>
<dbReference type="SMART" id="SM00829">
    <property type="entry name" value="PKS_ER"/>
    <property type="match status" value="1"/>
</dbReference>
<dbReference type="InterPro" id="IPR020843">
    <property type="entry name" value="ER"/>
</dbReference>
<reference evidence="2 3" key="1">
    <citation type="submission" date="2019-08" db="EMBL/GenBank/DDBJ databases">
        <title>Bacterial whole genome sequence for Glaciihabitans sp. CHu50b-6-2.</title>
        <authorList>
            <person name="Jin L."/>
        </authorList>
    </citation>
    <scope>NUCLEOTIDE SEQUENCE [LARGE SCALE GENOMIC DNA]</scope>
    <source>
        <strain evidence="2 3">CHu50b-6-2</strain>
    </source>
</reference>
<feature type="domain" description="Enoyl reductase (ER)" evidence="1">
    <location>
        <begin position="10"/>
        <end position="320"/>
    </location>
</feature>
<proteinExistence type="predicted"/>
<gene>
    <name evidence="2" type="ORF">FVP33_10080</name>
</gene>
<dbReference type="Proteomes" id="UP000321379">
    <property type="component" value="Unassembled WGS sequence"/>
</dbReference>
<dbReference type="InterPro" id="IPR013154">
    <property type="entry name" value="ADH-like_N"/>
</dbReference>
<dbReference type="PANTHER" id="PTHR44013">
    <property type="entry name" value="ZINC-TYPE ALCOHOL DEHYDROGENASE-LIKE PROTEIN C16A3.02C"/>
    <property type="match status" value="1"/>
</dbReference>
<dbReference type="Pfam" id="PF13602">
    <property type="entry name" value="ADH_zinc_N_2"/>
    <property type="match status" value="1"/>
</dbReference>
<evidence type="ECO:0000313" key="3">
    <source>
        <dbReference type="Proteomes" id="UP000321379"/>
    </source>
</evidence>
<dbReference type="SUPFAM" id="SSF51735">
    <property type="entry name" value="NAD(P)-binding Rossmann-fold domains"/>
    <property type="match status" value="1"/>
</dbReference>
<organism evidence="2 3">
    <name type="scientific">Lacisediminihabitans profunda</name>
    <dbReference type="NCBI Taxonomy" id="2594790"/>
    <lineage>
        <taxon>Bacteria</taxon>
        <taxon>Bacillati</taxon>
        <taxon>Actinomycetota</taxon>
        <taxon>Actinomycetes</taxon>
        <taxon>Micrococcales</taxon>
        <taxon>Microbacteriaceae</taxon>
        <taxon>Lacisediminihabitans</taxon>
    </lineage>
</organism>
<sequence length="342" mass="35638">MRAAVYRRFGGPETVHIEQIAKPSPRRDEILIKVQASTVSAADHRSRGRDVPRGLGALAALSIGIFRPRKRILGMDVAGIVEAVGVDVTGFVPGDEVIAMLGARFGGHAEYVCVPQGGAIAAKPRNLGFEEAVTLVFGGITARGFLNQVTVTAGSRVLVNGASGAVGTAAVQLAKQLGAHVTAVCSGTNSDLVTSLGADRVIDYTLDDFTADRATYDVIVDCVGNAPFERVEASLNPGGALLLVISDLAGILRASRQSRVSGRLVSASVGKYRSEDLAHLVALAEAGRYRPVIDRVYALSDVVEAHRHVDAGHKIGNVVLRIEAGAGSHAALARESATPSPV</sequence>
<dbReference type="Gene3D" id="3.40.50.720">
    <property type="entry name" value="NAD(P)-binding Rossmann-like Domain"/>
    <property type="match status" value="1"/>
</dbReference>
<keyword evidence="3" id="KW-1185">Reference proteome</keyword>
<dbReference type="InterPro" id="IPR052733">
    <property type="entry name" value="Chloroplast_QOR"/>
</dbReference>